<dbReference type="Gene3D" id="3.40.50.10330">
    <property type="entry name" value="Probable inorganic polyphosphate/atp-NAD kinase, domain 1"/>
    <property type="match status" value="1"/>
</dbReference>
<keyword evidence="3" id="KW-1185">Reference proteome</keyword>
<evidence type="ECO:0000313" key="2">
    <source>
        <dbReference type="EMBL" id="SFK58043.1"/>
    </source>
</evidence>
<evidence type="ECO:0000313" key="3">
    <source>
        <dbReference type="Proteomes" id="UP000198755"/>
    </source>
</evidence>
<organism evidence="2 3">
    <name type="scientific">Methylocapsa palsarum</name>
    <dbReference type="NCBI Taxonomy" id="1612308"/>
    <lineage>
        <taxon>Bacteria</taxon>
        <taxon>Pseudomonadati</taxon>
        <taxon>Pseudomonadota</taxon>
        <taxon>Alphaproteobacteria</taxon>
        <taxon>Hyphomicrobiales</taxon>
        <taxon>Beijerinckiaceae</taxon>
        <taxon>Methylocapsa</taxon>
    </lineage>
</organism>
<dbReference type="AlphaFoldDB" id="A0A1I4AP34"/>
<dbReference type="RefSeq" id="WP_210185906.1">
    <property type="nucleotide sequence ID" value="NZ_FOSN01000011.1"/>
</dbReference>
<dbReference type="STRING" id="1612308.SAMN05444581_11117"/>
<keyword evidence="2" id="KW-0808">Transferase</keyword>
<dbReference type="InterPro" id="IPR001206">
    <property type="entry name" value="Diacylglycerol_kinase_cat_dom"/>
</dbReference>
<sequence length="100" mass="10543">METPKLSDQTVRIRRIEAIINNESGGVNKGAADTMKSLASDLGISIRVSSVESNEVERAVRGAVDSGPDLVAVLAGDGTARLAAELCGDNDCWRLFLAAR</sequence>
<reference evidence="2 3" key="1">
    <citation type="submission" date="2016-10" db="EMBL/GenBank/DDBJ databases">
        <authorList>
            <person name="de Groot N.N."/>
        </authorList>
    </citation>
    <scope>NUCLEOTIDE SEQUENCE [LARGE SCALE GENOMIC DNA]</scope>
    <source>
        <strain evidence="2 3">NE2</strain>
    </source>
</reference>
<dbReference type="SUPFAM" id="SSF111331">
    <property type="entry name" value="NAD kinase/diacylglycerol kinase-like"/>
    <property type="match status" value="1"/>
</dbReference>
<evidence type="ECO:0000259" key="1">
    <source>
        <dbReference type="Pfam" id="PF00781"/>
    </source>
</evidence>
<dbReference type="InterPro" id="IPR017438">
    <property type="entry name" value="ATP-NAD_kinase_N"/>
</dbReference>
<proteinExistence type="predicted"/>
<dbReference type="Proteomes" id="UP000198755">
    <property type="component" value="Unassembled WGS sequence"/>
</dbReference>
<keyword evidence="2" id="KW-0418">Kinase</keyword>
<name>A0A1I4AP34_9HYPH</name>
<gene>
    <name evidence="2" type="ORF">SAMN05444581_11117</name>
</gene>
<dbReference type="GO" id="GO:0016301">
    <property type="term" value="F:kinase activity"/>
    <property type="evidence" value="ECO:0007669"/>
    <property type="project" value="UniProtKB-KW"/>
</dbReference>
<dbReference type="Pfam" id="PF00781">
    <property type="entry name" value="DAGK_cat"/>
    <property type="match status" value="1"/>
</dbReference>
<dbReference type="InterPro" id="IPR016064">
    <property type="entry name" value="NAD/diacylglycerol_kinase_sf"/>
</dbReference>
<protein>
    <submittedName>
        <fullName evidence="2">Diacylglycerol kinase catalytic domain-containing protein</fullName>
    </submittedName>
</protein>
<feature type="domain" description="DAGKc" evidence="1">
    <location>
        <begin position="18"/>
        <end position="84"/>
    </location>
</feature>
<accession>A0A1I4AP34</accession>
<dbReference type="EMBL" id="FOSN01000011">
    <property type="protein sequence ID" value="SFK58043.1"/>
    <property type="molecule type" value="Genomic_DNA"/>
</dbReference>